<evidence type="ECO:0000256" key="5">
    <source>
        <dbReference type="ARBA" id="ARBA00022741"/>
    </source>
</evidence>
<dbReference type="EMBL" id="FMYI01000001">
    <property type="protein sequence ID" value="SDB82421.1"/>
    <property type="molecule type" value="Genomic_DNA"/>
</dbReference>
<dbReference type="InterPro" id="IPR037528">
    <property type="entry name" value="ArgB"/>
</dbReference>
<keyword evidence="3 9" id="KW-0028">Amino-acid biosynthesis</keyword>
<keyword evidence="9" id="KW-0963">Cytoplasm</keyword>
<evidence type="ECO:0000256" key="7">
    <source>
        <dbReference type="ARBA" id="ARBA00022840"/>
    </source>
</evidence>
<dbReference type="InterPro" id="IPR001048">
    <property type="entry name" value="Asp/Glu/Uridylate_kinase"/>
</dbReference>
<evidence type="ECO:0000256" key="4">
    <source>
        <dbReference type="ARBA" id="ARBA00022679"/>
    </source>
</evidence>
<evidence type="ECO:0000313" key="11">
    <source>
        <dbReference type="EMBL" id="SDB82421.1"/>
    </source>
</evidence>
<gene>
    <name evidence="9" type="primary">argB</name>
    <name evidence="11" type="ORF">SAMN05421734_101212</name>
</gene>
<dbReference type="Pfam" id="PF00696">
    <property type="entry name" value="AA_kinase"/>
    <property type="match status" value="1"/>
</dbReference>
<keyword evidence="12" id="KW-1185">Reference proteome</keyword>
<dbReference type="Gene3D" id="3.40.1160.10">
    <property type="entry name" value="Acetylglutamate kinase-like"/>
    <property type="match status" value="1"/>
</dbReference>
<feature type="domain" description="Aspartate/glutamate/uridylate kinase" evidence="10">
    <location>
        <begin position="4"/>
        <end position="233"/>
    </location>
</feature>
<evidence type="ECO:0000313" key="12">
    <source>
        <dbReference type="Proteomes" id="UP000242949"/>
    </source>
</evidence>
<dbReference type="HAMAP" id="MF_00082">
    <property type="entry name" value="ArgB"/>
    <property type="match status" value="1"/>
</dbReference>
<evidence type="ECO:0000256" key="2">
    <source>
        <dbReference type="ARBA" id="ARBA00022571"/>
    </source>
</evidence>
<comment type="function">
    <text evidence="9">Catalyzes the ATP-dependent phosphorylation of N-acetyl-L-glutamate.</text>
</comment>
<dbReference type="STRING" id="1612202.SAMN05421734_101212"/>
<sequence>MEYMVIKCGGSIVEKLPSAFYESFSSIIDKGIKPIIVHGGGPMISSQLDKLDVKTTFVDGLRVTTDQVLDVVEMVLSGSVNKTIVRKFLDQGVKAVGMSGIDGSMLEAEPVKDAGKIGHVGHVTHVNTKMIEALTDAEFLPIISPLGVGEAQQRYNVNADLAAASIAQALEAPLLYVSDIPGICVNDELIHFATEDTIKGYIEAGDIYGGMIPKVNSAIQALRSGVPEVAIVSGLDPDSVIDFTQHKKVGTTIQLKEASHVL</sequence>
<dbReference type="Proteomes" id="UP000242949">
    <property type="component" value="Unassembled WGS sequence"/>
</dbReference>
<dbReference type="EC" id="2.7.2.8" evidence="9"/>
<dbReference type="PANTHER" id="PTHR23342:SF0">
    <property type="entry name" value="N-ACETYLGLUTAMATE SYNTHASE, MITOCHONDRIAL"/>
    <property type="match status" value="1"/>
</dbReference>
<proteinExistence type="inferred from homology"/>
<evidence type="ECO:0000259" key="10">
    <source>
        <dbReference type="Pfam" id="PF00696"/>
    </source>
</evidence>
<dbReference type="RefSeq" id="WP_090791985.1">
    <property type="nucleotide sequence ID" value="NZ_FMYI01000001.1"/>
</dbReference>
<feature type="site" description="Transition state stabilizer" evidence="9">
    <location>
        <position position="214"/>
    </location>
</feature>
<dbReference type="OrthoDB" id="9803155at2"/>
<dbReference type="PIRSF" id="PIRSF000728">
    <property type="entry name" value="NAGK"/>
    <property type="match status" value="1"/>
</dbReference>
<comment type="pathway">
    <text evidence="1 9">Amino-acid biosynthesis; L-arginine biosynthesis; N(2)-acetyl-L-ornithine from L-glutamate: step 2/4.</text>
</comment>
<feature type="binding site" evidence="9">
    <location>
        <begin position="40"/>
        <end position="41"/>
    </location>
    <ligand>
        <name>substrate</name>
    </ligand>
</feature>
<dbReference type="GO" id="GO:0042450">
    <property type="term" value="P:L-arginine biosynthetic process via ornithine"/>
    <property type="evidence" value="ECO:0007669"/>
    <property type="project" value="UniProtKB-UniRule"/>
</dbReference>
<dbReference type="PANTHER" id="PTHR23342">
    <property type="entry name" value="N-ACETYLGLUTAMATE SYNTHASE"/>
    <property type="match status" value="1"/>
</dbReference>
<keyword evidence="2 9" id="KW-0055">Arginine biosynthesis</keyword>
<evidence type="ECO:0000256" key="3">
    <source>
        <dbReference type="ARBA" id="ARBA00022605"/>
    </source>
</evidence>
<dbReference type="GO" id="GO:0005737">
    <property type="term" value="C:cytoplasm"/>
    <property type="evidence" value="ECO:0007669"/>
    <property type="project" value="UniProtKB-SubCell"/>
</dbReference>
<evidence type="ECO:0000256" key="8">
    <source>
        <dbReference type="ARBA" id="ARBA00048141"/>
    </source>
</evidence>
<evidence type="ECO:0000256" key="6">
    <source>
        <dbReference type="ARBA" id="ARBA00022777"/>
    </source>
</evidence>
<dbReference type="FunFam" id="3.40.1160.10:FF:000004">
    <property type="entry name" value="Acetylglutamate kinase"/>
    <property type="match status" value="1"/>
</dbReference>
<keyword evidence="6 9" id="KW-0418">Kinase</keyword>
<dbReference type="GO" id="GO:0003991">
    <property type="term" value="F:acetylglutamate kinase activity"/>
    <property type="evidence" value="ECO:0007669"/>
    <property type="project" value="UniProtKB-UniRule"/>
</dbReference>
<keyword evidence="4 9" id="KW-0808">Transferase</keyword>
<comment type="subcellular location">
    <subcellularLocation>
        <location evidence="9">Cytoplasm</location>
    </subcellularLocation>
</comment>
<feature type="binding site" evidence="9">
    <location>
        <position position="156"/>
    </location>
    <ligand>
        <name>substrate</name>
    </ligand>
</feature>
<keyword evidence="7 9" id="KW-0067">ATP-binding</keyword>
<protein>
    <recommendedName>
        <fullName evidence="9">Acetylglutamate kinase</fullName>
        <ecNumber evidence="9">2.7.2.8</ecNumber>
    </recommendedName>
    <alternativeName>
        <fullName evidence="9">N-acetyl-L-glutamate 5-phosphotransferase</fullName>
    </alternativeName>
    <alternativeName>
        <fullName evidence="9">NAG kinase</fullName>
        <shortName evidence="9">NAGK</shortName>
    </alternativeName>
</protein>
<dbReference type="GO" id="GO:0005524">
    <property type="term" value="F:ATP binding"/>
    <property type="evidence" value="ECO:0007669"/>
    <property type="project" value="UniProtKB-UniRule"/>
</dbReference>
<feature type="binding site" evidence="9">
    <location>
        <position position="62"/>
    </location>
    <ligand>
        <name>substrate</name>
    </ligand>
</feature>
<dbReference type="UniPathway" id="UPA00068">
    <property type="reaction ID" value="UER00107"/>
</dbReference>
<feature type="site" description="Transition state stabilizer" evidence="9">
    <location>
        <position position="7"/>
    </location>
</feature>
<evidence type="ECO:0000256" key="9">
    <source>
        <dbReference type="HAMAP-Rule" id="MF_00082"/>
    </source>
</evidence>
<dbReference type="InterPro" id="IPR036393">
    <property type="entry name" value="AceGlu_kinase-like_sf"/>
</dbReference>
<accession>A0A1G6GK89</accession>
<reference evidence="12" key="1">
    <citation type="submission" date="2016-09" db="EMBL/GenBank/DDBJ databases">
        <authorList>
            <person name="Varghese N."/>
            <person name="Submissions S."/>
        </authorList>
    </citation>
    <scope>NUCLEOTIDE SEQUENCE [LARGE SCALE GENOMIC DNA]</scope>
    <source>
        <strain evidence="12">S5</strain>
    </source>
</reference>
<dbReference type="CDD" id="cd04238">
    <property type="entry name" value="AAK_NAGK-like"/>
    <property type="match status" value="1"/>
</dbReference>
<comment type="catalytic activity">
    <reaction evidence="8 9">
        <text>N-acetyl-L-glutamate + ATP = N-acetyl-L-glutamyl 5-phosphate + ADP</text>
        <dbReference type="Rhea" id="RHEA:14629"/>
        <dbReference type="ChEBI" id="CHEBI:30616"/>
        <dbReference type="ChEBI" id="CHEBI:44337"/>
        <dbReference type="ChEBI" id="CHEBI:57936"/>
        <dbReference type="ChEBI" id="CHEBI:456216"/>
        <dbReference type="EC" id="2.7.2.8"/>
    </reaction>
</comment>
<dbReference type="SUPFAM" id="SSF53633">
    <property type="entry name" value="Carbamate kinase-like"/>
    <property type="match status" value="1"/>
</dbReference>
<comment type="similarity">
    <text evidence="9">Belongs to the acetylglutamate kinase family. ArgB subfamily.</text>
</comment>
<organism evidence="11 12">
    <name type="scientific">Pelagirhabdus alkalitolerans</name>
    <dbReference type="NCBI Taxonomy" id="1612202"/>
    <lineage>
        <taxon>Bacteria</taxon>
        <taxon>Bacillati</taxon>
        <taxon>Bacillota</taxon>
        <taxon>Bacilli</taxon>
        <taxon>Bacillales</taxon>
        <taxon>Bacillaceae</taxon>
        <taxon>Pelagirhabdus</taxon>
    </lineage>
</organism>
<dbReference type="NCBIfam" id="TIGR00761">
    <property type="entry name" value="argB"/>
    <property type="match status" value="1"/>
</dbReference>
<name>A0A1G6GK89_9BACI</name>
<evidence type="ECO:0000256" key="1">
    <source>
        <dbReference type="ARBA" id="ARBA00004828"/>
    </source>
</evidence>
<dbReference type="AlphaFoldDB" id="A0A1G6GK89"/>
<keyword evidence="5 9" id="KW-0547">Nucleotide-binding</keyword>
<dbReference type="InterPro" id="IPR004662">
    <property type="entry name" value="AcgluKinase_fam"/>
</dbReference>